<dbReference type="InterPro" id="IPR029063">
    <property type="entry name" value="SAM-dependent_MTases_sf"/>
</dbReference>
<evidence type="ECO:0000313" key="2">
    <source>
        <dbReference type="EMBL" id="MRH43419.1"/>
    </source>
</evidence>
<dbReference type="EMBL" id="WJNG01000009">
    <property type="protein sequence ID" value="MRH43419.1"/>
    <property type="molecule type" value="Genomic_DNA"/>
</dbReference>
<gene>
    <name evidence="2" type="ORF">GH741_12085</name>
</gene>
<dbReference type="Pfam" id="PF08241">
    <property type="entry name" value="Methyltransf_11"/>
    <property type="match status" value="1"/>
</dbReference>
<reference evidence="2" key="1">
    <citation type="submission" date="2019-11" db="EMBL/GenBank/DDBJ databases">
        <authorList>
            <person name="Li J."/>
        </authorList>
    </citation>
    <scope>NUCLEOTIDE SEQUENCE</scope>
    <source>
        <strain evidence="2">B6B</strain>
    </source>
</reference>
<keyword evidence="2" id="KW-0489">Methyltransferase</keyword>
<keyword evidence="3" id="KW-1185">Reference proteome</keyword>
<keyword evidence="2" id="KW-0808">Transferase</keyword>
<sequence length="206" mass="23838">MNNSWNKIIYKIWSPVYDKIFNSGKFLKAREEMFKEVIFKENSKVLFVGVGTGVDLEQVNCSRITITAIDFSPDMLKKAKEKFKNYPIDFFEMDAQNMTFNDESYDYVVASLILSVVPKAERGFDEMIRVLKIGGQLIIFDKFVPKGKKISFLKKTARPIIAFLGTDIGLSFEKLLQRHAKSLQVQDNQPALFKGMYRRIIINRLK</sequence>
<name>A0A6A8DHU5_9BACI</name>
<protein>
    <submittedName>
        <fullName evidence="2">Methyltransferase domain-containing protein</fullName>
    </submittedName>
</protein>
<proteinExistence type="predicted"/>
<dbReference type="OrthoDB" id="323463at2"/>
<dbReference type="GO" id="GO:0008757">
    <property type="term" value="F:S-adenosylmethionine-dependent methyltransferase activity"/>
    <property type="evidence" value="ECO:0007669"/>
    <property type="project" value="InterPro"/>
</dbReference>
<dbReference type="RefSeq" id="WP_153737048.1">
    <property type="nucleotide sequence ID" value="NZ_WJNG01000009.1"/>
</dbReference>
<comment type="caution">
    <text evidence="2">The sequence shown here is derived from an EMBL/GenBank/DDBJ whole genome shotgun (WGS) entry which is preliminary data.</text>
</comment>
<organism evidence="2 3">
    <name type="scientific">Aquibacillus halophilus</name>
    <dbReference type="NCBI Taxonomy" id="930132"/>
    <lineage>
        <taxon>Bacteria</taxon>
        <taxon>Bacillati</taxon>
        <taxon>Bacillota</taxon>
        <taxon>Bacilli</taxon>
        <taxon>Bacillales</taxon>
        <taxon>Bacillaceae</taxon>
        <taxon>Aquibacillus</taxon>
    </lineage>
</organism>
<feature type="domain" description="Methyltransferase type 11" evidence="1">
    <location>
        <begin position="48"/>
        <end position="139"/>
    </location>
</feature>
<dbReference type="PANTHER" id="PTHR43591:SF24">
    <property type="entry name" value="2-METHOXY-6-POLYPRENYL-1,4-BENZOQUINOL METHYLASE, MITOCHONDRIAL"/>
    <property type="match status" value="1"/>
</dbReference>
<dbReference type="InterPro" id="IPR013216">
    <property type="entry name" value="Methyltransf_11"/>
</dbReference>
<dbReference type="PANTHER" id="PTHR43591">
    <property type="entry name" value="METHYLTRANSFERASE"/>
    <property type="match status" value="1"/>
</dbReference>
<accession>A0A6A8DHU5</accession>
<dbReference type="SUPFAM" id="SSF53335">
    <property type="entry name" value="S-adenosyl-L-methionine-dependent methyltransferases"/>
    <property type="match status" value="1"/>
</dbReference>
<evidence type="ECO:0000313" key="3">
    <source>
        <dbReference type="Proteomes" id="UP000799092"/>
    </source>
</evidence>
<dbReference type="CDD" id="cd02440">
    <property type="entry name" value="AdoMet_MTases"/>
    <property type="match status" value="1"/>
</dbReference>
<dbReference type="Proteomes" id="UP000799092">
    <property type="component" value="Unassembled WGS sequence"/>
</dbReference>
<dbReference type="GO" id="GO:0032259">
    <property type="term" value="P:methylation"/>
    <property type="evidence" value="ECO:0007669"/>
    <property type="project" value="UniProtKB-KW"/>
</dbReference>
<evidence type="ECO:0000259" key="1">
    <source>
        <dbReference type="Pfam" id="PF08241"/>
    </source>
</evidence>
<dbReference type="Gene3D" id="3.40.50.150">
    <property type="entry name" value="Vaccinia Virus protein VP39"/>
    <property type="match status" value="1"/>
</dbReference>
<dbReference type="AlphaFoldDB" id="A0A6A8DHU5"/>